<evidence type="ECO:0000256" key="5">
    <source>
        <dbReference type="ARBA" id="ARBA00023015"/>
    </source>
</evidence>
<dbReference type="InterPro" id="IPR036390">
    <property type="entry name" value="WH_DNA-bd_sf"/>
</dbReference>
<evidence type="ECO:0000256" key="2">
    <source>
        <dbReference type="ARBA" id="ARBA00008520"/>
    </source>
</evidence>
<dbReference type="Proteomes" id="UP000245202">
    <property type="component" value="Unassembled WGS sequence"/>
</dbReference>
<dbReference type="PANTHER" id="PTHR43649:SF31">
    <property type="entry name" value="SN-GLYCEROL-3-PHOSPHATE-BINDING PERIPLASMIC PROTEIN UGPB"/>
    <property type="match status" value="1"/>
</dbReference>
<dbReference type="AlphaFoldDB" id="A0A2R5EXS7"/>
<keyword evidence="10" id="KW-1185">Reference proteome</keyword>
<dbReference type="SUPFAM" id="SSF46785">
    <property type="entry name" value="Winged helix' DNA-binding domain"/>
    <property type="match status" value="1"/>
</dbReference>
<dbReference type="InterPro" id="IPR000524">
    <property type="entry name" value="Tscrpt_reg_HTH_GntR"/>
</dbReference>
<dbReference type="Pfam" id="PF00392">
    <property type="entry name" value="GntR"/>
    <property type="match status" value="1"/>
</dbReference>
<protein>
    <recommendedName>
        <fullName evidence="8">HTH gntR-type domain-containing protein</fullName>
    </recommendedName>
</protein>
<dbReference type="PROSITE" id="PS50949">
    <property type="entry name" value="HTH_GNTR"/>
    <property type="match status" value="1"/>
</dbReference>
<keyword evidence="7" id="KW-0804">Transcription</keyword>
<evidence type="ECO:0000256" key="3">
    <source>
        <dbReference type="ARBA" id="ARBA00022448"/>
    </source>
</evidence>
<dbReference type="PANTHER" id="PTHR43649">
    <property type="entry name" value="ARABINOSE-BINDING PROTEIN-RELATED"/>
    <property type="match status" value="1"/>
</dbReference>
<proteinExistence type="inferred from homology"/>
<evidence type="ECO:0000259" key="8">
    <source>
        <dbReference type="PROSITE" id="PS50949"/>
    </source>
</evidence>
<name>A0A2R5EXS7_9BACL</name>
<dbReference type="GO" id="GO:0030313">
    <property type="term" value="C:cell envelope"/>
    <property type="evidence" value="ECO:0007669"/>
    <property type="project" value="UniProtKB-SubCell"/>
</dbReference>
<dbReference type="InterPro" id="IPR006059">
    <property type="entry name" value="SBP"/>
</dbReference>
<evidence type="ECO:0000256" key="7">
    <source>
        <dbReference type="ARBA" id="ARBA00023163"/>
    </source>
</evidence>
<dbReference type="EMBL" id="BDQX01000403">
    <property type="protein sequence ID" value="GBG11512.1"/>
    <property type="molecule type" value="Genomic_DNA"/>
</dbReference>
<dbReference type="GO" id="GO:0003700">
    <property type="term" value="F:DNA-binding transcription factor activity"/>
    <property type="evidence" value="ECO:0007669"/>
    <property type="project" value="InterPro"/>
</dbReference>
<dbReference type="GO" id="GO:0003677">
    <property type="term" value="F:DNA binding"/>
    <property type="evidence" value="ECO:0007669"/>
    <property type="project" value="UniProtKB-KW"/>
</dbReference>
<keyword evidence="4" id="KW-0732">Signal</keyword>
<comment type="caution">
    <text evidence="9">The sequence shown here is derived from an EMBL/GenBank/DDBJ whole genome shotgun (WGS) entry which is preliminary data.</text>
</comment>
<comment type="subcellular location">
    <subcellularLocation>
        <location evidence="1">Cell envelope</location>
    </subcellularLocation>
</comment>
<dbReference type="Gene3D" id="3.40.190.10">
    <property type="entry name" value="Periplasmic binding protein-like II"/>
    <property type="match status" value="1"/>
</dbReference>
<dbReference type="SUPFAM" id="SSF53850">
    <property type="entry name" value="Periplasmic binding protein-like II"/>
    <property type="match status" value="1"/>
</dbReference>
<keyword evidence="6" id="KW-0238">DNA-binding</keyword>
<evidence type="ECO:0000313" key="10">
    <source>
        <dbReference type="Proteomes" id="UP000245202"/>
    </source>
</evidence>
<dbReference type="CDD" id="cd07377">
    <property type="entry name" value="WHTH_GntR"/>
    <property type="match status" value="1"/>
</dbReference>
<organism evidence="9 10">
    <name type="scientific">Paenibacillus agaridevorans</name>
    <dbReference type="NCBI Taxonomy" id="171404"/>
    <lineage>
        <taxon>Bacteria</taxon>
        <taxon>Bacillati</taxon>
        <taxon>Bacillota</taxon>
        <taxon>Bacilli</taxon>
        <taxon>Bacillales</taxon>
        <taxon>Paenibacillaceae</taxon>
        <taxon>Paenibacillus</taxon>
    </lineage>
</organism>
<evidence type="ECO:0000256" key="1">
    <source>
        <dbReference type="ARBA" id="ARBA00004196"/>
    </source>
</evidence>
<sequence length="456" mass="52864">MVDRLRSDIYEGRMAPGQYLPSEKVLAEEYQLSNKSVRKGLDLLVKEQLIVKIDRVGSQVLECIPGSRSTITFGITSSIERDFGLSALLDDFHSLYPDKRVKTVLMKNVPDHTDNMKGYLEQEKIDVFTLNNMDFQNLADYGQLHLLEPLQADGDLYRFTEEAFDYDQTLYAKPVVFSPIVLAYNRKHFRKARLPEPDSSWTWDDCLFYAAQLTDGKDQFGLYFYLLSDNRWPVFIVQSGMKFEPDEGNSLELAGTRLMECIRLCKRIATDSQVYPGYLLESSRDVTELFLQEKISMIMTTYMAMNDFKETDLEFDVSPLPYQYEPRTLLTVIGAALYKNSKNKESARLLMNYLTSERAQTMIHERTLSLIARRSIAELQLEPRQGINRPSRFALFREIMSSYRLHREMNLSSTAFNGLRQLLKKYWWGLMDDEALCIQVNEMFSRFGANDDVSKP</sequence>
<evidence type="ECO:0000256" key="6">
    <source>
        <dbReference type="ARBA" id="ARBA00023125"/>
    </source>
</evidence>
<feature type="domain" description="HTH gntR-type" evidence="8">
    <location>
        <begin position="1"/>
        <end position="63"/>
    </location>
</feature>
<dbReference type="InterPro" id="IPR036388">
    <property type="entry name" value="WH-like_DNA-bd_sf"/>
</dbReference>
<reference evidence="9 10" key="1">
    <citation type="submission" date="2017-08" db="EMBL/GenBank/DDBJ databases">
        <title>Substantial Increase in Enzyme Production by Combined Drug-Resistance Mutations in Paenibacillus agaridevorans.</title>
        <authorList>
            <person name="Tanaka Y."/>
            <person name="Funane K."/>
            <person name="Hosaka T."/>
            <person name="Shiwa Y."/>
            <person name="Fujita N."/>
            <person name="Miyazaki T."/>
            <person name="Yoshikawa H."/>
            <person name="Murakami K."/>
            <person name="Kasahara K."/>
            <person name="Inaoka T."/>
            <person name="Hiraga Y."/>
            <person name="Ochi K."/>
        </authorList>
    </citation>
    <scope>NUCLEOTIDE SEQUENCE [LARGE SCALE GENOMIC DNA]</scope>
    <source>
        <strain evidence="9 10">T-3040</strain>
    </source>
</reference>
<keyword evidence="5" id="KW-0805">Transcription regulation</keyword>
<accession>A0A2R5EXS7</accession>
<gene>
    <name evidence="9" type="ORF">PAT3040_06334</name>
</gene>
<dbReference type="SMART" id="SM00345">
    <property type="entry name" value="HTH_GNTR"/>
    <property type="match status" value="1"/>
</dbReference>
<dbReference type="Pfam" id="PF13416">
    <property type="entry name" value="SBP_bac_8"/>
    <property type="match status" value="1"/>
</dbReference>
<dbReference type="Gene3D" id="1.10.10.10">
    <property type="entry name" value="Winged helix-like DNA-binding domain superfamily/Winged helix DNA-binding domain"/>
    <property type="match status" value="1"/>
</dbReference>
<keyword evidence="3" id="KW-0813">Transport</keyword>
<evidence type="ECO:0000313" key="9">
    <source>
        <dbReference type="EMBL" id="GBG11512.1"/>
    </source>
</evidence>
<evidence type="ECO:0000256" key="4">
    <source>
        <dbReference type="ARBA" id="ARBA00022729"/>
    </source>
</evidence>
<comment type="similarity">
    <text evidence="2">Belongs to the bacterial solute-binding protein 1 family.</text>
</comment>
<dbReference type="InterPro" id="IPR050490">
    <property type="entry name" value="Bact_solute-bd_prot1"/>
</dbReference>